<reference evidence="2 3" key="2">
    <citation type="submission" date="2017-12" db="EMBL/GenBank/DDBJ databases">
        <title>FDA dAtabase for Regulatory Grade micrObial Sequences (FDA-ARGOS): Supporting development and validation of Infectious Disease Dx tests.</title>
        <authorList>
            <person name="Hoffmann M."/>
            <person name="Allard M."/>
            <person name="Evans P."/>
            <person name="Brown E."/>
            <person name="Tallon L.J."/>
            <person name="Sadzewicz L."/>
            <person name="Sengamalay N."/>
            <person name="Ott S."/>
            <person name="Godinez A."/>
            <person name="Nagaraj S."/>
            <person name="Vavikolanu K."/>
            <person name="Aluvathingal J."/>
            <person name="Nadendla S."/>
            <person name="Hobson J."/>
            <person name="Sichtig H."/>
        </authorList>
    </citation>
    <scope>NUCLEOTIDE SEQUENCE [LARGE SCALE GENOMIC DNA]</scope>
    <source>
        <strain evidence="3">ATCC 29307</strain>
        <strain evidence="2">FDAARGOS_118</strain>
    </source>
</reference>
<protein>
    <submittedName>
        <fullName evidence="1">Uncharacterized protein</fullName>
    </submittedName>
</protein>
<dbReference type="EMBL" id="CP019291">
    <property type="protein sequence ID" value="AXX61373.1"/>
    <property type="molecule type" value="Genomic_DNA"/>
</dbReference>
<sequence>MHTPFIQPKHILILEKDTMLKLSTMALAFVSLSAFSAGTPHLSGSYSGNYQLEVRTTSNQLMAKSAQRYDWKWDFDAKTVTINAGFIRSAFASIPIGYNAHQPITLADNGDGTYTIDYVFQAYNPLYGFPKANTSTTFEITDTGFGLEIKTLDSDQDGVIGEAIYGLFPWDIELNWTGTAQ</sequence>
<reference evidence="1 4" key="1">
    <citation type="submission" date="2017-01" db="EMBL/GenBank/DDBJ databases">
        <title>Complete Genome Sequence of Vibrio vulnificus FORC_053.</title>
        <authorList>
            <consortium name="Food-borne Pathogen Omics Research Center"/>
            <person name="Chung H.Y."/>
            <person name="Na E.J."/>
            <person name="Song J.S."/>
            <person name="Kim H."/>
            <person name="Lee J.-H."/>
            <person name="Ryu S."/>
            <person name="Choi S.H."/>
        </authorList>
    </citation>
    <scope>NUCLEOTIDE SEQUENCE [LARGE SCALE GENOMIC DNA]</scope>
    <source>
        <strain evidence="1 4">FORC_053</strain>
    </source>
</reference>
<organism evidence="1 4">
    <name type="scientific">Vibrio vulnificus</name>
    <dbReference type="NCBI Taxonomy" id="672"/>
    <lineage>
        <taxon>Bacteria</taxon>
        <taxon>Pseudomonadati</taxon>
        <taxon>Pseudomonadota</taxon>
        <taxon>Gammaproteobacteria</taxon>
        <taxon>Vibrionales</taxon>
        <taxon>Vibrionaceae</taxon>
        <taxon>Vibrio</taxon>
    </lineage>
</organism>
<proteinExistence type="predicted"/>
<dbReference type="Proteomes" id="UP000054370">
    <property type="component" value="Unassembled WGS sequence"/>
</dbReference>
<dbReference type="EMBL" id="LOSH02000001">
    <property type="protein sequence ID" value="PNM77171.1"/>
    <property type="molecule type" value="Genomic_DNA"/>
</dbReference>
<keyword evidence="3" id="KW-1185">Reference proteome</keyword>
<evidence type="ECO:0000313" key="1">
    <source>
        <dbReference type="EMBL" id="AXX61373.1"/>
    </source>
</evidence>
<name>A0AAN1UDI8_VIBVL</name>
<evidence type="ECO:0000313" key="2">
    <source>
        <dbReference type="EMBL" id="PNM77171.1"/>
    </source>
</evidence>
<gene>
    <name evidence="2" type="ORF">AL548_000950</name>
    <name evidence="1" type="ORF">FORC53_3034</name>
</gene>
<dbReference type="AlphaFoldDB" id="A0AAN1UDI8"/>
<evidence type="ECO:0000313" key="4">
    <source>
        <dbReference type="Proteomes" id="UP000263418"/>
    </source>
</evidence>
<dbReference type="Proteomes" id="UP000263418">
    <property type="component" value="Chromosome 2"/>
</dbReference>
<evidence type="ECO:0000313" key="3">
    <source>
        <dbReference type="Proteomes" id="UP000054370"/>
    </source>
</evidence>
<accession>A0AAN1UDI8</accession>